<reference evidence="9" key="3">
    <citation type="submission" date="2015-06" db="UniProtKB">
        <authorList>
            <consortium name="EnsemblMetazoa"/>
        </authorList>
    </citation>
    <scope>IDENTIFICATION</scope>
</reference>
<evidence type="ECO:0000313" key="9">
    <source>
        <dbReference type="EnsemblMetazoa" id="HelroP161339"/>
    </source>
</evidence>
<organism evidence="9 10">
    <name type="scientific">Helobdella robusta</name>
    <name type="common">Californian leech</name>
    <dbReference type="NCBI Taxonomy" id="6412"/>
    <lineage>
        <taxon>Eukaryota</taxon>
        <taxon>Metazoa</taxon>
        <taxon>Spiralia</taxon>
        <taxon>Lophotrochozoa</taxon>
        <taxon>Annelida</taxon>
        <taxon>Clitellata</taxon>
        <taxon>Hirudinea</taxon>
        <taxon>Rhynchobdellida</taxon>
        <taxon>Glossiphoniidae</taxon>
        <taxon>Helobdella</taxon>
    </lineage>
</organism>
<evidence type="ECO:0000256" key="1">
    <source>
        <dbReference type="ARBA" id="ARBA00022723"/>
    </source>
</evidence>
<dbReference type="Gene3D" id="3.30.40.10">
    <property type="entry name" value="Zinc/RING finger domain, C3HC4 (zinc finger)"/>
    <property type="match status" value="1"/>
</dbReference>
<keyword evidence="6" id="KW-1133">Transmembrane helix</keyword>
<feature type="region of interest" description="Disordered" evidence="5">
    <location>
        <begin position="152"/>
        <end position="185"/>
    </location>
</feature>
<dbReference type="eggNOG" id="KOG1844">
    <property type="taxonomic scope" value="Eukaryota"/>
</dbReference>
<dbReference type="Pfam" id="PF00856">
    <property type="entry name" value="SET"/>
    <property type="match status" value="1"/>
</dbReference>
<proteinExistence type="predicted"/>
<reference evidence="10" key="1">
    <citation type="submission" date="2012-12" db="EMBL/GenBank/DDBJ databases">
        <authorList>
            <person name="Hellsten U."/>
            <person name="Grimwood J."/>
            <person name="Chapman J.A."/>
            <person name="Shapiro H."/>
            <person name="Aerts A."/>
            <person name="Otillar R.P."/>
            <person name="Terry A.Y."/>
            <person name="Boore J.L."/>
            <person name="Simakov O."/>
            <person name="Marletaz F."/>
            <person name="Cho S.-J."/>
            <person name="Edsinger-Gonzales E."/>
            <person name="Havlak P."/>
            <person name="Kuo D.-H."/>
            <person name="Larsson T."/>
            <person name="Lv J."/>
            <person name="Arendt D."/>
            <person name="Savage R."/>
            <person name="Osoegawa K."/>
            <person name="de Jong P."/>
            <person name="Lindberg D.R."/>
            <person name="Seaver E.C."/>
            <person name="Weisblat D.A."/>
            <person name="Putnam N.H."/>
            <person name="Grigoriev I.V."/>
            <person name="Rokhsar D.S."/>
        </authorList>
    </citation>
    <scope>NUCLEOTIDE SEQUENCE</scope>
</reference>
<dbReference type="PROSITE" id="PS01359">
    <property type="entry name" value="ZF_PHD_1"/>
    <property type="match status" value="1"/>
</dbReference>
<dbReference type="InterPro" id="IPR013083">
    <property type="entry name" value="Znf_RING/FYVE/PHD"/>
</dbReference>
<dbReference type="KEGG" id="hro:HELRODRAFT_161339"/>
<dbReference type="Proteomes" id="UP000015101">
    <property type="component" value="Unassembled WGS sequence"/>
</dbReference>
<dbReference type="CDD" id="cd15550">
    <property type="entry name" value="PHD_MLL5"/>
    <property type="match status" value="1"/>
</dbReference>
<keyword evidence="6" id="KW-0472">Membrane</keyword>
<dbReference type="InParanoid" id="T1ERC9"/>
<dbReference type="Pfam" id="PF20826">
    <property type="entry name" value="PHD_5"/>
    <property type="match status" value="1"/>
</dbReference>
<dbReference type="CDD" id="cd10529">
    <property type="entry name" value="SET_SETD5-like"/>
    <property type="match status" value="1"/>
</dbReference>
<dbReference type="PROSITE" id="PS50280">
    <property type="entry name" value="SET"/>
    <property type="match status" value="1"/>
</dbReference>
<evidence type="ECO:0000259" key="7">
    <source>
        <dbReference type="PROSITE" id="PS50280"/>
    </source>
</evidence>
<dbReference type="SUPFAM" id="SSF57903">
    <property type="entry name" value="FYVE/PHD zinc finger"/>
    <property type="match status" value="1"/>
</dbReference>
<evidence type="ECO:0000256" key="2">
    <source>
        <dbReference type="ARBA" id="ARBA00022771"/>
    </source>
</evidence>
<dbReference type="GeneID" id="20199129"/>
<name>T1ERC9_HELRO</name>
<evidence type="ECO:0000256" key="4">
    <source>
        <dbReference type="ARBA" id="ARBA00022853"/>
    </source>
</evidence>
<evidence type="ECO:0000256" key="5">
    <source>
        <dbReference type="SAM" id="MobiDB-lite"/>
    </source>
</evidence>
<reference evidence="8 10" key="2">
    <citation type="journal article" date="2013" name="Nature">
        <title>Insights into bilaterian evolution from three spiralian genomes.</title>
        <authorList>
            <person name="Simakov O."/>
            <person name="Marletaz F."/>
            <person name="Cho S.J."/>
            <person name="Edsinger-Gonzales E."/>
            <person name="Havlak P."/>
            <person name="Hellsten U."/>
            <person name="Kuo D.H."/>
            <person name="Larsson T."/>
            <person name="Lv J."/>
            <person name="Arendt D."/>
            <person name="Savage R."/>
            <person name="Osoegawa K."/>
            <person name="de Jong P."/>
            <person name="Grimwood J."/>
            <person name="Chapman J.A."/>
            <person name="Shapiro H."/>
            <person name="Aerts A."/>
            <person name="Otillar R.P."/>
            <person name="Terry A.Y."/>
            <person name="Boore J.L."/>
            <person name="Grigoriev I.V."/>
            <person name="Lindberg D.R."/>
            <person name="Seaver E.C."/>
            <person name="Weisblat D.A."/>
            <person name="Putnam N.H."/>
            <person name="Rokhsar D.S."/>
        </authorList>
    </citation>
    <scope>NUCLEOTIDE SEQUENCE</scope>
</reference>
<keyword evidence="3" id="KW-0862">Zinc</keyword>
<dbReference type="GO" id="GO:0006325">
    <property type="term" value="P:chromatin organization"/>
    <property type="evidence" value="ECO:0007669"/>
    <property type="project" value="UniProtKB-KW"/>
</dbReference>
<dbReference type="CTD" id="20199129"/>
<dbReference type="EMBL" id="KB096742">
    <property type="protein sequence ID" value="ESO02104.1"/>
    <property type="molecule type" value="Genomic_DNA"/>
</dbReference>
<keyword evidence="10" id="KW-1185">Reference proteome</keyword>
<dbReference type="InterPro" id="IPR011011">
    <property type="entry name" value="Znf_FYVE_PHD"/>
</dbReference>
<dbReference type="SMART" id="SM00317">
    <property type="entry name" value="SET"/>
    <property type="match status" value="1"/>
</dbReference>
<dbReference type="EMBL" id="AMQM01000798">
    <property type="status" value="NOT_ANNOTATED_CDS"/>
    <property type="molecule type" value="Genomic_DNA"/>
</dbReference>
<evidence type="ECO:0000256" key="3">
    <source>
        <dbReference type="ARBA" id="ARBA00022833"/>
    </source>
</evidence>
<feature type="domain" description="SET" evidence="7">
    <location>
        <begin position="326"/>
        <end position="445"/>
    </location>
</feature>
<dbReference type="InterPro" id="IPR019786">
    <property type="entry name" value="Zinc_finger_PHD-type_CS"/>
</dbReference>
<dbReference type="SMART" id="SM00249">
    <property type="entry name" value="PHD"/>
    <property type="match status" value="1"/>
</dbReference>
<dbReference type="Gene3D" id="2.170.270.10">
    <property type="entry name" value="SET domain"/>
    <property type="match status" value="1"/>
</dbReference>
<feature type="compositionally biased region" description="Low complexity" evidence="5">
    <location>
        <begin position="289"/>
        <end position="314"/>
    </location>
</feature>
<dbReference type="PANTHER" id="PTHR46462">
    <property type="entry name" value="UPSET, ISOFORM A"/>
    <property type="match status" value="1"/>
</dbReference>
<sequence>MTPLWRIKLVLKDHCYAAGLPGSVDEDLTYTPDSLAAFVDIEDVSCNTTVVTGDSFFNSVAQESHSKKEKHTSKLKNIKKDDEDEYAGSVTRCICDFQHDDGFMISCDRCSVWQHVECMGLNRSSIPETYLCDLCQPRNVDKRRAIRIQTKKKEEMEFSSESSDGGIQLPEVSRRGRKRKLRRDEDDDESELTSICSNKKARKKSISNDKIDFHNENVYSKSYQYKRPRFNSSGKTVDSTACLSIKDNMNNRNITIDHSIEDIRLNTYTNNVSYLLSILSNNASDEFNDQNFNDADNQSNVKNSTSSPSSSSSSWLNPALLKEQLLKVKYRATDVALNTKGVVSMETIRPGQVVGEFCGMIMTREEYEKSNSYDPLYTSVLNYTLHKNLTICVDARQWNNPMKYIRPSCSPNSKVVHMIEGNTVRLFVFASKNITSGKEITLPFLADYQNSYALHLFICVATSCYSYLLPLFIILTSRLRINHFAKFILNSLVEMKCACGKASCAVTKFYKAKSKNRFFLLIQILILNFIS</sequence>
<dbReference type="RefSeq" id="XP_009019512.1">
    <property type="nucleotide sequence ID" value="XM_009021264.1"/>
</dbReference>
<feature type="transmembrane region" description="Helical" evidence="6">
    <location>
        <begin position="452"/>
        <end position="475"/>
    </location>
</feature>
<protein>
    <recommendedName>
        <fullName evidence="7">SET domain-containing protein</fullName>
    </recommendedName>
</protein>
<dbReference type="InterPro" id="IPR001214">
    <property type="entry name" value="SET_dom"/>
</dbReference>
<dbReference type="OrthoDB" id="1928087at2759"/>
<dbReference type="PANTHER" id="PTHR46462:SF3">
    <property type="entry name" value="UPSET, ISOFORM A"/>
    <property type="match status" value="1"/>
</dbReference>
<dbReference type="AlphaFoldDB" id="T1ERC9"/>
<dbReference type="InterPro" id="IPR046341">
    <property type="entry name" value="SET_dom_sf"/>
</dbReference>
<keyword evidence="4" id="KW-0156">Chromatin regulator</keyword>
<dbReference type="HOGENOM" id="CLU_513179_0_0_1"/>
<keyword evidence="2" id="KW-0863">Zinc-finger</keyword>
<evidence type="ECO:0000256" key="6">
    <source>
        <dbReference type="SAM" id="Phobius"/>
    </source>
</evidence>
<dbReference type="STRING" id="6412.T1ERC9"/>
<gene>
    <name evidence="9" type="primary">20199129</name>
    <name evidence="8" type="ORF">HELRODRAFT_161339</name>
</gene>
<evidence type="ECO:0000313" key="10">
    <source>
        <dbReference type="Proteomes" id="UP000015101"/>
    </source>
</evidence>
<dbReference type="GO" id="GO:0008270">
    <property type="term" value="F:zinc ion binding"/>
    <property type="evidence" value="ECO:0007669"/>
    <property type="project" value="UniProtKB-KW"/>
</dbReference>
<keyword evidence="6" id="KW-0812">Transmembrane</keyword>
<dbReference type="SUPFAM" id="SSF82199">
    <property type="entry name" value="SET domain"/>
    <property type="match status" value="1"/>
</dbReference>
<evidence type="ECO:0000313" key="8">
    <source>
        <dbReference type="EMBL" id="ESO02104.1"/>
    </source>
</evidence>
<feature type="region of interest" description="Disordered" evidence="5">
    <location>
        <begin position="289"/>
        <end position="315"/>
    </location>
</feature>
<keyword evidence="1" id="KW-0479">Metal-binding</keyword>
<dbReference type="InterPro" id="IPR001965">
    <property type="entry name" value="Znf_PHD"/>
</dbReference>
<dbReference type="EnsemblMetazoa" id="HelroT161339">
    <property type="protein sequence ID" value="HelroP161339"/>
    <property type="gene ID" value="HelroG161339"/>
</dbReference>
<dbReference type="OMA" id="KPECISI"/>
<dbReference type="FunFam" id="3.30.40.10:FF:000150">
    <property type="entry name" value="Inactive histone-lysine N-methyltransferase 2E"/>
    <property type="match status" value="1"/>
</dbReference>
<accession>T1ERC9</accession>